<reference evidence="1" key="1">
    <citation type="submission" date="2014-09" db="EMBL/GenBank/DDBJ databases">
        <authorList>
            <person name="Magalhaes I.L.F."/>
            <person name="Oliveira U."/>
            <person name="Santos F.R."/>
            <person name="Vidigal T.H.D.A."/>
            <person name="Brescovit A.D."/>
            <person name="Santos A.J."/>
        </authorList>
    </citation>
    <scope>NUCLEOTIDE SEQUENCE</scope>
    <source>
        <tissue evidence="1">Shoot tissue taken approximately 20 cm above the soil surface</tissue>
    </source>
</reference>
<organism evidence="1">
    <name type="scientific">Arundo donax</name>
    <name type="common">Giant reed</name>
    <name type="synonym">Donax arundinaceus</name>
    <dbReference type="NCBI Taxonomy" id="35708"/>
    <lineage>
        <taxon>Eukaryota</taxon>
        <taxon>Viridiplantae</taxon>
        <taxon>Streptophyta</taxon>
        <taxon>Embryophyta</taxon>
        <taxon>Tracheophyta</taxon>
        <taxon>Spermatophyta</taxon>
        <taxon>Magnoliopsida</taxon>
        <taxon>Liliopsida</taxon>
        <taxon>Poales</taxon>
        <taxon>Poaceae</taxon>
        <taxon>PACMAD clade</taxon>
        <taxon>Arundinoideae</taxon>
        <taxon>Arundineae</taxon>
        <taxon>Arundo</taxon>
    </lineage>
</organism>
<reference evidence="1" key="2">
    <citation type="journal article" date="2015" name="Data Brief">
        <title>Shoot transcriptome of the giant reed, Arundo donax.</title>
        <authorList>
            <person name="Barrero R.A."/>
            <person name="Guerrero F.D."/>
            <person name="Moolhuijzen P."/>
            <person name="Goolsby J.A."/>
            <person name="Tidwell J."/>
            <person name="Bellgard S.E."/>
            <person name="Bellgard M.I."/>
        </authorList>
    </citation>
    <scope>NUCLEOTIDE SEQUENCE</scope>
    <source>
        <tissue evidence="1">Shoot tissue taken approximately 20 cm above the soil surface</tissue>
    </source>
</reference>
<accession>A0A0A9FJJ3</accession>
<dbReference type="EMBL" id="GBRH01185389">
    <property type="protein sequence ID" value="JAE12507.1"/>
    <property type="molecule type" value="Transcribed_RNA"/>
</dbReference>
<name>A0A0A9FJJ3_ARUDO</name>
<sequence>MVYENSNVANYHVVNQRNQNSELLKAKHNLPLLEHCQ</sequence>
<proteinExistence type="predicted"/>
<dbReference type="AlphaFoldDB" id="A0A0A9FJJ3"/>
<evidence type="ECO:0000313" key="1">
    <source>
        <dbReference type="EMBL" id="JAE12507.1"/>
    </source>
</evidence>
<protein>
    <submittedName>
        <fullName evidence="1">Uncharacterized protein</fullName>
    </submittedName>
</protein>